<proteinExistence type="predicted"/>
<dbReference type="Gene3D" id="2.40.10.120">
    <property type="match status" value="1"/>
</dbReference>
<dbReference type="InterPro" id="IPR001478">
    <property type="entry name" value="PDZ"/>
</dbReference>
<feature type="domain" description="PDZ" evidence="4">
    <location>
        <begin position="277"/>
        <end position="383"/>
    </location>
</feature>
<organism evidence="5 6">
    <name type="scientific">Halosimplex carlsbadense 2-9-1</name>
    <dbReference type="NCBI Taxonomy" id="797114"/>
    <lineage>
        <taxon>Archaea</taxon>
        <taxon>Methanobacteriati</taxon>
        <taxon>Methanobacteriota</taxon>
        <taxon>Stenosarchaea group</taxon>
        <taxon>Halobacteria</taxon>
        <taxon>Halobacteriales</taxon>
        <taxon>Haloarculaceae</taxon>
        <taxon>Halosimplex</taxon>
    </lineage>
</organism>
<dbReference type="AlphaFoldDB" id="M0CPF3"/>
<feature type="compositionally biased region" description="Gly residues" evidence="3">
    <location>
        <begin position="53"/>
        <end position="64"/>
    </location>
</feature>
<evidence type="ECO:0000313" key="5">
    <source>
        <dbReference type="EMBL" id="ELZ23764.1"/>
    </source>
</evidence>
<dbReference type="PANTHER" id="PTHR43343">
    <property type="entry name" value="PEPTIDASE S12"/>
    <property type="match status" value="1"/>
</dbReference>
<keyword evidence="2" id="KW-0378">Hydrolase</keyword>
<dbReference type="OrthoDB" id="350578at2157"/>
<keyword evidence="6" id="KW-1185">Reference proteome</keyword>
<protein>
    <submittedName>
        <fullName evidence="5">Serine protease HtrA</fullName>
    </submittedName>
</protein>
<dbReference type="InterPro" id="IPR001940">
    <property type="entry name" value="Peptidase_S1C"/>
</dbReference>
<dbReference type="SUPFAM" id="SSF50156">
    <property type="entry name" value="PDZ domain-like"/>
    <property type="match status" value="1"/>
</dbReference>
<reference evidence="5 6" key="1">
    <citation type="journal article" date="2014" name="PLoS Genet.">
        <title>Phylogenetically driven sequencing of extremely halophilic archaea reveals strategies for static and dynamic osmo-response.</title>
        <authorList>
            <person name="Becker E.A."/>
            <person name="Seitzer P.M."/>
            <person name="Tritt A."/>
            <person name="Larsen D."/>
            <person name="Krusor M."/>
            <person name="Yao A.I."/>
            <person name="Wu D."/>
            <person name="Madern D."/>
            <person name="Eisen J.A."/>
            <person name="Darling A.E."/>
            <person name="Facciotti M.T."/>
        </authorList>
    </citation>
    <scope>NUCLEOTIDE SEQUENCE [LARGE SCALE GENOMIC DNA]</scope>
    <source>
        <strain evidence="5 6">2-9-1</strain>
    </source>
</reference>
<dbReference type="EMBL" id="AOIU01000032">
    <property type="protein sequence ID" value="ELZ23764.1"/>
    <property type="molecule type" value="Genomic_DNA"/>
</dbReference>
<evidence type="ECO:0000256" key="3">
    <source>
        <dbReference type="SAM" id="MobiDB-lite"/>
    </source>
</evidence>
<dbReference type="STRING" id="797114.C475_14173"/>
<evidence type="ECO:0000313" key="6">
    <source>
        <dbReference type="Proteomes" id="UP000011626"/>
    </source>
</evidence>
<dbReference type="RefSeq" id="WP_006884505.1">
    <property type="nucleotide sequence ID" value="NZ_AOIU01000032.1"/>
</dbReference>
<feature type="compositionally biased region" description="Pro residues" evidence="3">
    <location>
        <begin position="42"/>
        <end position="51"/>
    </location>
</feature>
<gene>
    <name evidence="5" type="ORF">C475_14173</name>
</gene>
<dbReference type="InterPro" id="IPR051201">
    <property type="entry name" value="Chloro_Bact_Ser_Proteases"/>
</dbReference>
<dbReference type="GO" id="GO:0004252">
    <property type="term" value="F:serine-type endopeptidase activity"/>
    <property type="evidence" value="ECO:0007669"/>
    <property type="project" value="InterPro"/>
</dbReference>
<name>M0CPF3_9EURY</name>
<dbReference type="eggNOG" id="arCOG02833">
    <property type="taxonomic scope" value="Archaea"/>
</dbReference>
<dbReference type="PANTHER" id="PTHR43343:SF3">
    <property type="entry name" value="PROTEASE DO-LIKE 8, CHLOROPLASTIC"/>
    <property type="match status" value="1"/>
</dbReference>
<dbReference type="PRINTS" id="PR00834">
    <property type="entry name" value="PROTEASES2C"/>
</dbReference>
<keyword evidence="1 5" id="KW-0645">Protease</keyword>
<comment type="caution">
    <text evidence="5">The sequence shown here is derived from an EMBL/GenBank/DDBJ whole genome shotgun (WGS) entry which is preliminary data.</text>
</comment>
<feature type="region of interest" description="Disordered" evidence="3">
    <location>
        <begin position="24"/>
        <end position="68"/>
    </location>
</feature>
<evidence type="ECO:0000256" key="2">
    <source>
        <dbReference type="ARBA" id="ARBA00022801"/>
    </source>
</evidence>
<dbReference type="Pfam" id="PF13365">
    <property type="entry name" value="Trypsin_2"/>
    <property type="match status" value="1"/>
</dbReference>
<dbReference type="SUPFAM" id="SSF50494">
    <property type="entry name" value="Trypsin-like serine proteases"/>
    <property type="match status" value="1"/>
</dbReference>
<evidence type="ECO:0000256" key="1">
    <source>
        <dbReference type="ARBA" id="ARBA00022670"/>
    </source>
</evidence>
<accession>M0CPF3</accession>
<dbReference type="InterPro" id="IPR036034">
    <property type="entry name" value="PDZ_sf"/>
</dbReference>
<sequence length="390" mass="39801">MDDSDSSRRRFLAVCGTALSAGVAGCSDSILGGETEDTTPVDPEPSTPIPDPGGDGGAGGGDGAAGDFEQFDADEESTYTDVYRSTVPSVAQIQVYTDRPGPSSGTGFVYSDGHVVTNQHVVEGAETIYLRFSDGGWIDATVEGTDVYSDLAVLSVDELPESADPLALRESDPDVGTEVIAIGNPFGRFVGSVSSGIVSGVNRTLPAPNNFSIPDAIQTDAPVNPGNSGGPLVTLDGSVAGVINSGGGNNLGFAISAPLVRRVVPALLEDGEFEHSYMGVRLQTVGPLLAEANDIDERVGVYIAVVRDGGPSEGVLQGSTGEETVAGQSGVETGGDVVVSMGGAPVPTREALASYLALETSPGDTIDVTVLRDGEEQTVELTLGSRPDPV</sequence>
<dbReference type="Pfam" id="PF13180">
    <property type="entry name" value="PDZ_2"/>
    <property type="match status" value="1"/>
</dbReference>
<dbReference type="InterPro" id="IPR009003">
    <property type="entry name" value="Peptidase_S1_PA"/>
</dbReference>
<dbReference type="Gene3D" id="2.30.42.10">
    <property type="match status" value="1"/>
</dbReference>
<dbReference type="Proteomes" id="UP000011626">
    <property type="component" value="Unassembled WGS sequence"/>
</dbReference>
<evidence type="ECO:0000259" key="4">
    <source>
        <dbReference type="Pfam" id="PF13180"/>
    </source>
</evidence>
<dbReference type="GO" id="GO:0006508">
    <property type="term" value="P:proteolysis"/>
    <property type="evidence" value="ECO:0007669"/>
    <property type="project" value="UniProtKB-KW"/>
</dbReference>